<proteinExistence type="predicted"/>
<feature type="transmembrane region" description="Helical" evidence="4">
    <location>
        <begin position="378"/>
        <end position="399"/>
    </location>
</feature>
<evidence type="ECO:0000256" key="1">
    <source>
        <dbReference type="ARBA" id="ARBA00022692"/>
    </source>
</evidence>
<feature type="transmembrane region" description="Helical" evidence="4">
    <location>
        <begin position="153"/>
        <end position="173"/>
    </location>
</feature>
<dbReference type="InterPro" id="IPR036259">
    <property type="entry name" value="MFS_trans_sf"/>
</dbReference>
<feature type="transmembrane region" description="Helical" evidence="4">
    <location>
        <begin position="315"/>
        <end position="338"/>
    </location>
</feature>
<dbReference type="PANTHER" id="PTHR23518">
    <property type="entry name" value="C-METHYLTRANSFERASE"/>
    <property type="match status" value="1"/>
</dbReference>
<dbReference type="PROSITE" id="PS50850">
    <property type="entry name" value="MFS"/>
    <property type="match status" value="1"/>
</dbReference>
<feature type="transmembrane region" description="Helical" evidence="4">
    <location>
        <begin position="179"/>
        <end position="203"/>
    </location>
</feature>
<feature type="transmembrane region" description="Helical" evidence="4">
    <location>
        <begin position="350"/>
        <end position="372"/>
    </location>
</feature>
<organism evidence="6 7">
    <name type="scientific">Cognatiluteimonas weifangensis</name>
    <dbReference type="NCBI Taxonomy" id="2303539"/>
    <lineage>
        <taxon>Bacteria</taxon>
        <taxon>Pseudomonadati</taxon>
        <taxon>Pseudomonadota</taxon>
        <taxon>Gammaproteobacteria</taxon>
        <taxon>Lysobacterales</taxon>
        <taxon>Lysobacteraceae</taxon>
        <taxon>Cognatiluteimonas</taxon>
    </lineage>
</organism>
<reference evidence="6 7" key="1">
    <citation type="submission" date="2018-08" db="EMBL/GenBank/DDBJ databases">
        <title>Lysobacter weifangensis sp. nov., a new member of the family 'Xanthomonadaceae', isolated from soil in a farmland.</title>
        <authorList>
            <person name="Zhao H."/>
        </authorList>
    </citation>
    <scope>NUCLEOTIDE SEQUENCE [LARGE SCALE GENOMIC DNA]</scope>
    <source>
        <strain evidence="6 7">WF-2</strain>
    </source>
</reference>
<dbReference type="Pfam" id="PF07690">
    <property type="entry name" value="MFS_1"/>
    <property type="match status" value="1"/>
</dbReference>
<dbReference type="AlphaFoldDB" id="A0A372DMU4"/>
<feature type="transmembrane region" description="Helical" evidence="4">
    <location>
        <begin position="224"/>
        <end position="242"/>
    </location>
</feature>
<protein>
    <submittedName>
        <fullName evidence="6">MFS transporter</fullName>
    </submittedName>
</protein>
<comment type="caution">
    <text evidence="6">The sequence shown here is derived from an EMBL/GenBank/DDBJ whole genome shotgun (WGS) entry which is preliminary data.</text>
</comment>
<evidence type="ECO:0000313" key="6">
    <source>
        <dbReference type="EMBL" id="RFP60890.1"/>
    </source>
</evidence>
<dbReference type="InterPro" id="IPR020846">
    <property type="entry name" value="MFS_dom"/>
</dbReference>
<feature type="transmembrane region" description="Helical" evidence="4">
    <location>
        <begin position="254"/>
        <end position="279"/>
    </location>
</feature>
<dbReference type="OrthoDB" id="9803985at2"/>
<name>A0A372DMU4_9GAMM</name>
<evidence type="ECO:0000256" key="4">
    <source>
        <dbReference type="SAM" id="Phobius"/>
    </source>
</evidence>
<sequence>MGKADHTAPGTPSAWRRIPPGIWALGFVSLLMDTSSEMIHALLPVYLVTTLGASALAVGFIEGIAEATASIVKVFSGALSDWLRRRKLLVAIGYGLAAFTKPVFPLATTVGWVVAARFVDRIGKGIRGAPRDALIADLAPAGLRGAAFGLRQALDTAGAFLGPALAIGLMWLTADDIPLVFWCAVLPAFAAFALVVFGVHDVAERGDGRRVRTPLSRADLARLPPRYWGVVAIAALFTLARFSEAFLVLRAQELGLALALIPLVLVGLNLVYAFSSYPVGVLADRVDRTRLLAWGVAVLVLSDLALALLHGLGGLALGVLLWGLHMGMTQGLLATLIADAAPADLRGTAFGVFNLIGGLALLAASVLAGGLWDAFGSRATFLAGAGFAAIATLTLLAHARRQRGRAARG</sequence>
<dbReference type="Gene3D" id="1.20.1250.20">
    <property type="entry name" value="MFS general substrate transporter like domains"/>
    <property type="match status" value="2"/>
</dbReference>
<feature type="transmembrane region" description="Helical" evidence="4">
    <location>
        <begin position="38"/>
        <end position="61"/>
    </location>
</feature>
<dbReference type="InterPro" id="IPR011701">
    <property type="entry name" value="MFS"/>
</dbReference>
<dbReference type="CDD" id="cd17370">
    <property type="entry name" value="MFS_MJ1317_like"/>
    <property type="match status" value="1"/>
</dbReference>
<keyword evidence="3 4" id="KW-0472">Membrane</keyword>
<dbReference type="EMBL" id="QVPD01000005">
    <property type="protein sequence ID" value="RFP60890.1"/>
    <property type="molecule type" value="Genomic_DNA"/>
</dbReference>
<gene>
    <name evidence="6" type="ORF">D0Y53_07080</name>
</gene>
<evidence type="ECO:0000313" key="7">
    <source>
        <dbReference type="Proteomes" id="UP000262917"/>
    </source>
</evidence>
<accession>A0A372DMU4</accession>
<dbReference type="SUPFAM" id="SSF103473">
    <property type="entry name" value="MFS general substrate transporter"/>
    <property type="match status" value="1"/>
</dbReference>
<dbReference type="RefSeq" id="WP_117202499.1">
    <property type="nucleotide sequence ID" value="NZ_JBHTBK010000002.1"/>
</dbReference>
<keyword evidence="2 4" id="KW-1133">Transmembrane helix</keyword>
<evidence type="ECO:0000256" key="3">
    <source>
        <dbReference type="ARBA" id="ARBA00023136"/>
    </source>
</evidence>
<dbReference type="PANTHER" id="PTHR23518:SF2">
    <property type="entry name" value="MAJOR FACILITATOR SUPERFAMILY TRANSPORTER"/>
    <property type="match status" value="1"/>
</dbReference>
<feature type="domain" description="Major facilitator superfamily (MFS) profile" evidence="5">
    <location>
        <begin position="21"/>
        <end position="403"/>
    </location>
</feature>
<dbReference type="Proteomes" id="UP000262917">
    <property type="component" value="Unassembled WGS sequence"/>
</dbReference>
<keyword evidence="1 4" id="KW-0812">Transmembrane</keyword>
<feature type="transmembrane region" description="Helical" evidence="4">
    <location>
        <begin position="291"/>
        <end position="309"/>
    </location>
</feature>
<evidence type="ECO:0000259" key="5">
    <source>
        <dbReference type="PROSITE" id="PS50850"/>
    </source>
</evidence>
<evidence type="ECO:0000256" key="2">
    <source>
        <dbReference type="ARBA" id="ARBA00022989"/>
    </source>
</evidence>
<keyword evidence="7" id="KW-1185">Reference proteome</keyword>
<dbReference type="GO" id="GO:0022857">
    <property type="term" value="F:transmembrane transporter activity"/>
    <property type="evidence" value="ECO:0007669"/>
    <property type="project" value="InterPro"/>
</dbReference>